<evidence type="ECO:0000256" key="4">
    <source>
        <dbReference type="ARBA" id="ARBA00022692"/>
    </source>
</evidence>
<keyword evidence="7" id="KW-0325">Glycoprotein</keyword>
<keyword evidence="5 8" id="KW-1133">Transmembrane helix</keyword>
<comment type="caution">
    <text evidence="9">The sequence shown here is derived from an EMBL/GenBank/DDBJ whole genome shotgun (WGS) entry which is preliminary data.</text>
</comment>
<dbReference type="Gene3D" id="3.90.550.10">
    <property type="entry name" value="Spore Coat Polysaccharide Biosynthesis Protein SpsA, Chain A"/>
    <property type="match status" value="1"/>
</dbReference>
<keyword evidence="6 8" id="KW-0472">Membrane</keyword>
<evidence type="ECO:0000256" key="7">
    <source>
        <dbReference type="ARBA" id="ARBA00023180"/>
    </source>
</evidence>
<organism evidence="9 10">
    <name type="scientific">Chaetomium strumarium</name>
    <dbReference type="NCBI Taxonomy" id="1170767"/>
    <lineage>
        <taxon>Eukaryota</taxon>
        <taxon>Fungi</taxon>
        <taxon>Dikarya</taxon>
        <taxon>Ascomycota</taxon>
        <taxon>Pezizomycotina</taxon>
        <taxon>Sordariomycetes</taxon>
        <taxon>Sordariomycetidae</taxon>
        <taxon>Sordariales</taxon>
        <taxon>Chaetomiaceae</taxon>
        <taxon>Chaetomium</taxon>
    </lineage>
</organism>
<dbReference type="PANTHER" id="PTHR47844:SF1">
    <property type="entry name" value="EXOSTOSIN-LIKE 2"/>
    <property type="match status" value="1"/>
</dbReference>
<gene>
    <name evidence="9" type="ORF">B0T15DRAFT_554855</name>
</gene>
<keyword evidence="4 8" id="KW-0812">Transmembrane</keyword>
<comment type="subcellular location">
    <subcellularLocation>
        <location evidence="1">Membrane</location>
    </subcellularLocation>
</comment>
<dbReference type="GO" id="GO:0016020">
    <property type="term" value="C:membrane"/>
    <property type="evidence" value="ECO:0007669"/>
    <property type="project" value="UniProtKB-SubCell"/>
</dbReference>
<evidence type="ECO:0000256" key="5">
    <source>
        <dbReference type="ARBA" id="ARBA00022989"/>
    </source>
</evidence>
<evidence type="ECO:0000256" key="2">
    <source>
        <dbReference type="ARBA" id="ARBA00022676"/>
    </source>
</evidence>
<feature type="transmembrane region" description="Helical" evidence="8">
    <location>
        <begin position="313"/>
        <end position="337"/>
    </location>
</feature>
<evidence type="ECO:0000256" key="1">
    <source>
        <dbReference type="ARBA" id="ARBA00004370"/>
    </source>
</evidence>
<reference evidence="9" key="1">
    <citation type="journal article" date="2023" name="Mol. Phylogenet. Evol.">
        <title>Genome-scale phylogeny and comparative genomics of the fungal order Sordariales.</title>
        <authorList>
            <person name="Hensen N."/>
            <person name="Bonometti L."/>
            <person name="Westerberg I."/>
            <person name="Brannstrom I.O."/>
            <person name="Guillou S."/>
            <person name="Cros-Aarteil S."/>
            <person name="Calhoun S."/>
            <person name="Haridas S."/>
            <person name="Kuo A."/>
            <person name="Mondo S."/>
            <person name="Pangilinan J."/>
            <person name="Riley R."/>
            <person name="LaButti K."/>
            <person name="Andreopoulos B."/>
            <person name="Lipzen A."/>
            <person name="Chen C."/>
            <person name="Yan M."/>
            <person name="Daum C."/>
            <person name="Ng V."/>
            <person name="Clum A."/>
            <person name="Steindorff A."/>
            <person name="Ohm R.A."/>
            <person name="Martin F."/>
            <person name="Silar P."/>
            <person name="Natvig D.O."/>
            <person name="Lalanne C."/>
            <person name="Gautier V."/>
            <person name="Ament-Velasquez S.L."/>
            <person name="Kruys A."/>
            <person name="Hutchinson M.I."/>
            <person name="Powell A.J."/>
            <person name="Barry K."/>
            <person name="Miller A.N."/>
            <person name="Grigoriev I.V."/>
            <person name="Debuchy R."/>
            <person name="Gladieux P."/>
            <person name="Hiltunen Thoren M."/>
            <person name="Johannesson H."/>
        </authorList>
    </citation>
    <scope>NUCLEOTIDE SEQUENCE</scope>
    <source>
        <strain evidence="9">CBS 333.67</strain>
    </source>
</reference>
<dbReference type="Pfam" id="PF13641">
    <property type="entry name" value="Glyco_tranf_2_3"/>
    <property type="match status" value="1"/>
</dbReference>
<dbReference type="RefSeq" id="XP_062720842.1">
    <property type="nucleotide sequence ID" value="XM_062870365.1"/>
</dbReference>
<reference evidence="9" key="2">
    <citation type="submission" date="2023-06" db="EMBL/GenBank/DDBJ databases">
        <authorList>
            <consortium name="Lawrence Berkeley National Laboratory"/>
            <person name="Mondo S.J."/>
            <person name="Hensen N."/>
            <person name="Bonometti L."/>
            <person name="Westerberg I."/>
            <person name="Brannstrom I.O."/>
            <person name="Guillou S."/>
            <person name="Cros-Aarteil S."/>
            <person name="Calhoun S."/>
            <person name="Haridas S."/>
            <person name="Kuo A."/>
            <person name="Pangilinan J."/>
            <person name="Riley R."/>
            <person name="Labutti K."/>
            <person name="Andreopoulos B."/>
            <person name="Lipzen A."/>
            <person name="Chen C."/>
            <person name="Yanf M."/>
            <person name="Daum C."/>
            <person name="Ng V."/>
            <person name="Clum A."/>
            <person name="Steindorff A."/>
            <person name="Ohm R."/>
            <person name="Martin F."/>
            <person name="Silar P."/>
            <person name="Natvig D."/>
            <person name="Lalanne C."/>
            <person name="Gautier V."/>
            <person name="Ament-Velasquez S.L."/>
            <person name="Kruys A."/>
            <person name="Hutchinson M.I."/>
            <person name="Powell A.J."/>
            <person name="Barry K."/>
            <person name="Miller A.N."/>
            <person name="Grigoriev I.V."/>
            <person name="Debuchy R."/>
            <person name="Gladieux P."/>
            <person name="Thoren M.H."/>
            <person name="Johannesson H."/>
        </authorList>
    </citation>
    <scope>NUCLEOTIDE SEQUENCE</scope>
    <source>
        <strain evidence="9">CBS 333.67</strain>
    </source>
</reference>
<evidence type="ECO:0000313" key="9">
    <source>
        <dbReference type="EMBL" id="KAK3305062.1"/>
    </source>
</evidence>
<evidence type="ECO:0000256" key="3">
    <source>
        <dbReference type="ARBA" id="ARBA00022679"/>
    </source>
</evidence>
<protein>
    <submittedName>
        <fullName evidence="9">Glycosyltransferase family 2 protein</fullName>
    </submittedName>
</protein>
<dbReference type="SUPFAM" id="SSF53448">
    <property type="entry name" value="Nucleotide-diphospho-sugar transferases"/>
    <property type="match status" value="1"/>
</dbReference>
<dbReference type="GO" id="GO:0016757">
    <property type="term" value="F:glycosyltransferase activity"/>
    <property type="evidence" value="ECO:0007669"/>
    <property type="project" value="UniProtKB-KW"/>
</dbReference>
<name>A0AAJ0GRZ1_9PEZI</name>
<dbReference type="EMBL" id="JAUDZG010000004">
    <property type="protein sequence ID" value="KAK3305062.1"/>
    <property type="molecule type" value="Genomic_DNA"/>
</dbReference>
<dbReference type="CDD" id="cd06434">
    <property type="entry name" value="GT2_HAS"/>
    <property type="match status" value="1"/>
</dbReference>
<dbReference type="Proteomes" id="UP001273166">
    <property type="component" value="Unassembled WGS sequence"/>
</dbReference>
<evidence type="ECO:0000256" key="6">
    <source>
        <dbReference type="ARBA" id="ARBA00023136"/>
    </source>
</evidence>
<keyword evidence="3" id="KW-0808">Transferase</keyword>
<dbReference type="PANTHER" id="PTHR47844">
    <property type="entry name" value="SYNTHASE CPS1, PUTATIVE (AFU_ORTHOLOGUE AFUA_7G02500)-RELATED"/>
    <property type="match status" value="1"/>
</dbReference>
<proteinExistence type="predicted"/>
<evidence type="ECO:0000256" key="8">
    <source>
        <dbReference type="SAM" id="Phobius"/>
    </source>
</evidence>
<evidence type="ECO:0000313" key="10">
    <source>
        <dbReference type="Proteomes" id="UP001273166"/>
    </source>
</evidence>
<sequence>MDIMIPRLDFSRSTGSWAVFHTLLWLYRYMRLLIHCVSHWRYKSKVPNWEKPRYTSRDVTVIIPTIHNRPKELRPSLESILACKPAKLILVTTWNKHEALSRVATTLRIPDAASPVEIDVLHVDKANKRLQVCKALEDDHVKTAITVMADDDVEWPSTLMPWLLAPFEDDRMGGVGTCQRVKRVVDGDLTTRIFNWLGAAYIERRNFEISATHNIDGGTSCMSGRTGAYRTEILRSYDFLKNFKNEKWGRYILNADDDNFVTRWLVAHQWKTWIQYERACEIETTLENSKKFLYQSNWTSLVRDRYVLTYCTYTLHMATFTSLAFVVDPLLLFSCWWATENWEPRNRCILLGAEIAFMFGFTKVVKLVGLFRRNPGDIMFLPVSILFGYFHGLIKLYALFTLNEVSHERPSRPAPHTGYNG</sequence>
<dbReference type="InterPro" id="IPR052427">
    <property type="entry name" value="Glycosyltrans_GT2/GT47"/>
</dbReference>
<feature type="transmembrane region" description="Helical" evidence="8">
    <location>
        <begin position="349"/>
        <end position="372"/>
    </location>
</feature>
<dbReference type="InterPro" id="IPR029044">
    <property type="entry name" value="Nucleotide-diphossugar_trans"/>
</dbReference>
<dbReference type="GeneID" id="87889194"/>
<accession>A0AAJ0GRZ1</accession>
<keyword evidence="2" id="KW-0328">Glycosyltransferase</keyword>
<dbReference type="AlphaFoldDB" id="A0AAJ0GRZ1"/>
<keyword evidence="10" id="KW-1185">Reference proteome</keyword>
<feature type="transmembrane region" description="Helical" evidence="8">
    <location>
        <begin position="378"/>
        <end position="402"/>
    </location>
</feature>